<name>A0A271IZ83_9BACT</name>
<comment type="caution">
    <text evidence="1">The sequence shown here is derived from an EMBL/GenBank/DDBJ whole genome shotgun (WGS) entry which is preliminary data.</text>
</comment>
<accession>A0A271IZ83</accession>
<protein>
    <submittedName>
        <fullName evidence="1">Uncharacterized protein</fullName>
    </submittedName>
</protein>
<sequence>MFAAERTPTTRSVELVARADLSRQTWRPLAEATVDFERVLLPADPKAFGGELYVASGTRPPS</sequence>
<gene>
    <name evidence="1" type="ORF">BSZ37_08745</name>
</gene>
<organism evidence="1 2">
    <name type="scientific">Rubrivirga marina</name>
    <dbReference type="NCBI Taxonomy" id="1196024"/>
    <lineage>
        <taxon>Bacteria</taxon>
        <taxon>Pseudomonadati</taxon>
        <taxon>Rhodothermota</taxon>
        <taxon>Rhodothermia</taxon>
        <taxon>Rhodothermales</taxon>
        <taxon>Rubricoccaceae</taxon>
        <taxon>Rubrivirga</taxon>
    </lineage>
</organism>
<dbReference type="Proteomes" id="UP000216339">
    <property type="component" value="Unassembled WGS sequence"/>
</dbReference>
<dbReference type="RefSeq" id="WP_095510179.1">
    <property type="nucleotide sequence ID" value="NZ_MQWD01000001.1"/>
</dbReference>
<keyword evidence="2" id="KW-1185">Reference proteome</keyword>
<dbReference type="AlphaFoldDB" id="A0A271IZ83"/>
<proteinExistence type="predicted"/>
<reference evidence="1 2" key="1">
    <citation type="submission" date="2016-11" db="EMBL/GenBank/DDBJ databases">
        <title>Study of marine rhodopsin-containing bacteria.</title>
        <authorList>
            <person name="Yoshizawa S."/>
            <person name="Kumagai Y."/>
            <person name="Kogure K."/>
        </authorList>
    </citation>
    <scope>NUCLEOTIDE SEQUENCE [LARGE SCALE GENOMIC DNA]</scope>
    <source>
        <strain evidence="1 2">SAORIC-28</strain>
    </source>
</reference>
<dbReference type="EMBL" id="MQWD01000001">
    <property type="protein sequence ID" value="PAP76522.1"/>
    <property type="molecule type" value="Genomic_DNA"/>
</dbReference>
<evidence type="ECO:0000313" key="2">
    <source>
        <dbReference type="Proteomes" id="UP000216339"/>
    </source>
</evidence>
<evidence type="ECO:0000313" key="1">
    <source>
        <dbReference type="EMBL" id="PAP76522.1"/>
    </source>
</evidence>